<accession>A0A2G6KJK2</accession>
<dbReference type="InterPro" id="IPR012338">
    <property type="entry name" value="Beta-lactam/transpept-like"/>
</dbReference>
<protein>
    <submittedName>
        <fullName evidence="3">Penicillin-binding protein 4</fullName>
    </submittedName>
</protein>
<evidence type="ECO:0000259" key="1">
    <source>
        <dbReference type="Pfam" id="PF00144"/>
    </source>
</evidence>
<dbReference type="InterPro" id="IPR001466">
    <property type="entry name" value="Beta-lactam-related"/>
</dbReference>
<dbReference type="EMBL" id="PDSK01000032">
    <property type="protein sequence ID" value="PIE35817.1"/>
    <property type="molecule type" value="Genomic_DNA"/>
</dbReference>
<reference evidence="3 4" key="1">
    <citation type="submission" date="2017-10" db="EMBL/GenBank/DDBJ databases">
        <title>Novel microbial diversity and functional potential in the marine mammal oral microbiome.</title>
        <authorList>
            <person name="Dudek N.K."/>
            <person name="Sun C.L."/>
            <person name="Burstein D."/>
            <person name="Kantor R.S."/>
            <person name="Aliaga Goltsman D.S."/>
            <person name="Bik E.M."/>
            <person name="Thomas B.C."/>
            <person name="Banfield J.F."/>
            <person name="Relman D.A."/>
        </authorList>
    </citation>
    <scope>NUCLEOTIDE SEQUENCE [LARGE SCALE GENOMIC DNA]</scope>
    <source>
        <strain evidence="3">DOLJORAL78_47_16</strain>
    </source>
</reference>
<dbReference type="InterPro" id="IPR050491">
    <property type="entry name" value="AmpC-like"/>
</dbReference>
<dbReference type="PANTHER" id="PTHR46825:SF12">
    <property type="entry name" value="PENICILLIN-BINDING PROTEIN 4"/>
    <property type="match status" value="1"/>
</dbReference>
<feature type="domain" description="Beta-lactamase-related" evidence="1">
    <location>
        <begin position="56"/>
        <end position="374"/>
    </location>
</feature>
<dbReference type="AlphaFoldDB" id="A0A2G6KJK2"/>
<dbReference type="Proteomes" id="UP000230821">
    <property type="component" value="Unassembled WGS sequence"/>
</dbReference>
<dbReference type="Pfam" id="PF00144">
    <property type="entry name" value="Beta-lactamase"/>
    <property type="match status" value="1"/>
</dbReference>
<comment type="caution">
    <text evidence="3">The sequence shown here is derived from an EMBL/GenBank/DDBJ whole genome shotgun (WGS) entry which is preliminary data.</text>
</comment>
<name>A0A2G6KJK2_9BACT</name>
<dbReference type="SUPFAM" id="SSF56601">
    <property type="entry name" value="beta-lactamase/transpeptidase-like"/>
    <property type="match status" value="1"/>
</dbReference>
<gene>
    <name evidence="3" type="ORF">CSA56_02745</name>
</gene>
<dbReference type="InterPro" id="IPR021860">
    <property type="entry name" value="Peptidase_S12_Pab87-rel_C"/>
</dbReference>
<evidence type="ECO:0000259" key="2">
    <source>
        <dbReference type="Pfam" id="PF11954"/>
    </source>
</evidence>
<sequence>MTHRSDWIALLLCLGILLLSGCKELSDDQDLLRTTWENGLLPVFAVKGQPLPRMNLEDRMRQYHVPGVSLAVIVNNKLAWAAGYGVLEAGSSKEVTTNTLFQAASVSKVVTAMAVLSLVEQGTLRLDEDVNTWLQSWKIPENEYTQQDAVTLRRLLSHSAGVTGGEFFGYPAQKPLPSLIQILDGQPPANTPPIRVVETPGTVWRYSGGGYVIVQQLLEDLTGQPFPDFIEQNIFKKLEMQHSTFRQPLPQERSNFAARGHHSTGQPISGKWFTYPEAAATGLWSTPSDLARLMIESVRAKTGDANKLFSQTLAGTFFRPQIGNSAFAGAVNGKGENIWISSGGSTMGFRSFTMLFPEKGQGAIVMTNADTGHQLAMEMMRGLSELYDWPAFRVEEKSVVTVEPERAERYAGTYKFTAAPQTLTARITIQEGKLHVQFAGEAFEMYAESIESYFDPISGMTIRFMTDTDGKVTELILTSPLSSQQWRAQKQ</sequence>
<dbReference type="PANTHER" id="PTHR46825">
    <property type="entry name" value="D-ALANYL-D-ALANINE-CARBOXYPEPTIDASE/ENDOPEPTIDASE AMPH"/>
    <property type="match status" value="1"/>
</dbReference>
<organism evidence="3 4">
    <name type="scientific">candidate division KSB3 bacterium</name>
    <dbReference type="NCBI Taxonomy" id="2044937"/>
    <lineage>
        <taxon>Bacteria</taxon>
        <taxon>candidate division KSB3</taxon>
    </lineage>
</organism>
<feature type="domain" description="Peptidase S12 Pab87-related C-terminal" evidence="2">
    <location>
        <begin position="397"/>
        <end position="478"/>
    </location>
</feature>
<evidence type="ECO:0000313" key="3">
    <source>
        <dbReference type="EMBL" id="PIE35817.1"/>
    </source>
</evidence>
<evidence type="ECO:0000313" key="4">
    <source>
        <dbReference type="Proteomes" id="UP000230821"/>
    </source>
</evidence>
<proteinExistence type="predicted"/>
<dbReference type="Gene3D" id="3.40.710.10">
    <property type="entry name" value="DD-peptidase/beta-lactamase superfamily"/>
    <property type="match status" value="1"/>
</dbReference>
<dbReference type="Pfam" id="PF11954">
    <property type="entry name" value="DUF3471"/>
    <property type="match status" value="1"/>
</dbReference>
<dbReference type="PROSITE" id="PS51257">
    <property type="entry name" value="PROKAR_LIPOPROTEIN"/>
    <property type="match status" value="1"/>
</dbReference>